<comment type="subcellular location">
    <subcellularLocation>
        <location evidence="2">Nucleus</location>
    </subcellularLocation>
</comment>
<keyword evidence="11" id="KW-0560">Oxidoreductase</keyword>
<evidence type="ECO:0000256" key="2">
    <source>
        <dbReference type="ARBA" id="ARBA00004123"/>
    </source>
</evidence>
<evidence type="ECO:0000256" key="13">
    <source>
        <dbReference type="ARBA" id="ARBA00023015"/>
    </source>
</evidence>
<dbReference type="InterPro" id="IPR013083">
    <property type="entry name" value="Znf_RING/FYVE/PHD"/>
</dbReference>
<keyword evidence="9" id="KW-0156">Chromatin regulator</keyword>
<evidence type="ECO:0000256" key="16">
    <source>
        <dbReference type="ARBA" id="ARBA00049349"/>
    </source>
</evidence>
<dbReference type="CDD" id="cd20465">
    <property type="entry name" value="Tudor_JMJD2C_rpt1"/>
    <property type="match status" value="1"/>
</dbReference>
<dbReference type="GO" id="GO:0140684">
    <property type="term" value="F:histone H3K9me2/H3K9me3 demethylase activity"/>
    <property type="evidence" value="ECO:0007669"/>
    <property type="project" value="UniProtKB-EC"/>
</dbReference>
<evidence type="ECO:0000256" key="4">
    <source>
        <dbReference type="ARBA" id="ARBA00012900"/>
    </source>
</evidence>
<evidence type="ECO:0000256" key="3">
    <source>
        <dbReference type="ARBA" id="ARBA00009711"/>
    </source>
</evidence>
<evidence type="ECO:0000256" key="8">
    <source>
        <dbReference type="ARBA" id="ARBA00022833"/>
    </source>
</evidence>
<dbReference type="EC" id="1.14.11.66" evidence="4"/>
<evidence type="ECO:0000256" key="14">
    <source>
        <dbReference type="ARBA" id="ARBA00023163"/>
    </source>
</evidence>
<keyword evidence="13" id="KW-0805">Transcription regulation</keyword>
<evidence type="ECO:0000259" key="18">
    <source>
        <dbReference type="PROSITE" id="PS51183"/>
    </source>
</evidence>
<keyword evidence="12" id="KW-0408">Iron</keyword>
<reference evidence="21" key="2">
    <citation type="submission" date="2025-09" db="UniProtKB">
        <authorList>
            <consortium name="Ensembl"/>
        </authorList>
    </citation>
    <scope>IDENTIFICATION</scope>
</reference>
<dbReference type="SMART" id="SM00333">
    <property type="entry name" value="TUDOR"/>
    <property type="match status" value="2"/>
</dbReference>
<evidence type="ECO:0000256" key="12">
    <source>
        <dbReference type="ARBA" id="ARBA00023004"/>
    </source>
</evidence>
<dbReference type="SUPFAM" id="SSF63748">
    <property type="entry name" value="Tudor/PWWP/MBT"/>
    <property type="match status" value="2"/>
</dbReference>
<dbReference type="PROSITE" id="PS51184">
    <property type="entry name" value="JMJC"/>
    <property type="match status" value="1"/>
</dbReference>
<dbReference type="SMART" id="SM00558">
    <property type="entry name" value="JmjC"/>
    <property type="match status" value="1"/>
</dbReference>
<dbReference type="Pfam" id="PF13832">
    <property type="entry name" value="zf-HC5HC2H_2"/>
    <property type="match status" value="1"/>
</dbReference>
<keyword evidence="8" id="KW-0862">Zinc</keyword>
<dbReference type="GO" id="GO:0008270">
    <property type="term" value="F:zinc ion binding"/>
    <property type="evidence" value="ECO:0007669"/>
    <property type="project" value="UniProtKB-KW"/>
</dbReference>
<evidence type="ECO:0000256" key="5">
    <source>
        <dbReference type="ARBA" id="ARBA00022723"/>
    </source>
</evidence>
<dbReference type="GO" id="GO:0051864">
    <property type="term" value="F:histone H3K36 demethylase activity"/>
    <property type="evidence" value="ECO:0007669"/>
    <property type="project" value="TreeGrafter"/>
</dbReference>
<dbReference type="InterPro" id="IPR040477">
    <property type="entry name" value="KDM4-like_Tudor"/>
</dbReference>
<dbReference type="SUPFAM" id="SSF57903">
    <property type="entry name" value="FYVE/PHD zinc finger"/>
    <property type="match status" value="1"/>
</dbReference>
<dbReference type="GO" id="GO:0010468">
    <property type="term" value="P:regulation of gene expression"/>
    <property type="evidence" value="ECO:0007669"/>
    <property type="project" value="TreeGrafter"/>
</dbReference>
<evidence type="ECO:0000256" key="7">
    <source>
        <dbReference type="ARBA" id="ARBA00022771"/>
    </source>
</evidence>
<dbReference type="Gene3D" id="3.10.330.70">
    <property type="match status" value="1"/>
</dbReference>
<dbReference type="FunFam" id="3.10.330.70:FF:000001">
    <property type="entry name" value="Putative lysine-specific demethylase 4a"/>
    <property type="match status" value="1"/>
</dbReference>
<reference evidence="21" key="1">
    <citation type="submission" date="2025-08" db="UniProtKB">
        <authorList>
            <consortium name="Ensembl"/>
        </authorList>
    </citation>
    <scope>IDENTIFICATION</scope>
</reference>
<keyword evidence="22" id="KW-1185">Reference proteome</keyword>
<evidence type="ECO:0000256" key="6">
    <source>
        <dbReference type="ARBA" id="ARBA00022737"/>
    </source>
</evidence>
<evidence type="ECO:0000256" key="15">
    <source>
        <dbReference type="ARBA" id="ARBA00023242"/>
    </source>
</evidence>
<dbReference type="PROSITE" id="PS51805">
    <property type="entry name" value="EPHD"/>
    <property type="match status" value="1"/>
</dbReference>
<keyword evidence="14" id="KW-0804">Transcription</keyword>
<evidence type="ECO:0000259" key="19">
    <source>
        <dbReference type="PROSITE" id="PS51184"/>
    </source>
</evidence>
<comment type="similarity">
    <text evidence="3">Belongs to the JHDM3 histone demethylase family.</text>
</comment>
<dbReference type="PANTHER" id="PTHR10694:SF104">
    <property type="entry name" value="LYSINE-SPECIFIC DEMETHYLASE 4C"/>
    <property type="match status" value="1"/>
</dbReference>
<dbReference type="Gene3D" id="2.60.120.650">
    <property type="entry name" value="Cupin"/>
    <property type="match status" value="1"/>
</dbReference>
<dbReference type="FunFam" id="3.30.40.10:FF:000029">
    <property type="entry name" value="lysine-specific demethylase 4C isoform X1"/>
    <property type="match status" value="1"/>
</dbReference>
<dbReference type="InterPro" id="IPR003349">
    <property type="entry name" value="JmjN"/>
</dbReference>
<dbReference type="PROSITE" id="PS51183">
    <property type="entry name" value="JMJN"/>
    <property type="match status" value="1"/>
</dbReference>
<dbReference type="Pfam" id="PF18104">
    <property type="entry name" value="Tudor_2"/>
    <property type="match status" value="2"/>
</dbReference>
<accession>A0A8B9GIT6</accession>
<protein>
    <recommendedName>
        <fullName evidence="4">[histone H3]-trimethyl-L-lysine(9) demethylase</fullName>
        <ecNumber evidence="4">1.14.11.66</ecNumber>
    </recommendedName>
</protein>
<dbReference type="Ensembl" id="ENSACOT00000025868.1">
    <property type="protein sequence ID" value="ENSACOP00000025012.1"/>
    <property type="gene ID" value="ENSACOG00000016720.1"/>
</dbReference>
<dbReference type="GO" id="GO:0005634">
    <property type="term" value="C:nucleus"/>
    <property type="evidence" value="ECO:0007669"/>
    <property type="project" value="UniProtKB-SubCell"/>
</dbReference>
<sequence length="944" mass="108325">MSAVVSDSPPNPSCKIMTFRPSMDEFREFNKYLVYMESQGAHRAGVAKVIPPKEWKPRKHYDDIEDLVIPAPIQQMVTGQSGLFTQYNIQKKPMTVKEFKQLANSTKYCAPRYVDYEDLERKYWRNLTFVAPIYGADINGSIYDEGIEEWNIAHLNTILDVVEEECGISIEGVNTPYLYFGMWKTTFAWHTEDMDLYSINYLHFGEPKSWYAVPPEHGKRLERLAQGFFPSSSHGCDAFLRHKMTLISPSILKKYGIPFDKVTQEAGEFMITFPYGYHAGFNHGFNCAESTNFATFRWIDYGKAAKLCTCRRDMVKISMDVFVRKFQPDRYQLWKQGKDIYTIDHIKPTPQSTPEVNTWLQRRKKIKNFPKSHPLAFEVSVACVPASDSYKEEESLTSQNQSVSPIPCHKSEGQASEAENPDEEENVFIEDDVSKLESYGSTLEHGEVPVVKNDEKDGMETSIERVKISKSWRHPLNKPPTRSPMTLVKQQTTSDEELPETTLIEEKVQETELWARPLVYLWQTGVPNFNAEKEYNAACAKKEPHCAICTLLMPYYRVSEILRAPSPGEKTKPLIPEMCFIYSEENTENYPSNAFIEEDGTSLLICCAKCCVRVHASCYGVPSHEIHNEWLCSRCRKEAWTAECCLCNLRGGALKQTTDNKWAHVICAVAIPEVRFGNVTGRTAIDTSRIPLQRLKLKCVLCRQRIKKISGACIQCSYGRCPASFHVTCAHAAGVLMEPDDWPYVVYITCFRHKINQNRAKACEKGIRVGQTVITKHRNTRYYSCRVIRVTSQLFYEVVFDDGSFSLDTFPEDIVSRDCLRLGPPAEGEVVQVKWPDGKLYGAKYVGTNTTYMYQVEFEDGSQIVMKREEIYTLDEELPKRVKARFSTASDMRFEDTFYGADIILGEKKRQRVLSSRFRNEYVDDPGYRTFLKSSFQKESRKGL</sequence>
<evidence type="ECO:0000256" key="1">
    <source>
        <dbReference type="ARBA" id="ARBA00001954"/>
    </source>
</evidence>
<dbReference type="Gene3D" id="2.30.30.140">
    <property type="match status" value="1"/>
</dbReference>
<keyword evidence="5" id="KW-0479">Metal-binding</keyword>
<proteinExistence type="inferred from homology"/>
<feature type="domain" description="PHD-type" evidence="20">
    <location>
        <begin position="641"/>
        <end position="754"/>
    </location>
</feature>
<evidence type="ECO:0000259" key="20">
    <source>
        <dbReference type="PROSITE" id="PS51805"/>
    </source>
</evidence>
<keyword evidence="7" id="KW-0863">Zinc-finger</keyword>
<dbReference type="InterPro" id="IPR001965">
    <property type="entry name" value="Znf_PHD"/>
</dbReference>
<dbReference type="GO" id="GO:0000785">
    <property type="term" value="C:chromatin"/>
    <property type="evidence" value="ECO:0007669"/>
    <property type="project" value="TreeGrafter"/>
</dbReference>
<dbReference type="PANTHER" id="PTHR10694">
    <property type="entry name" value="LYSINE-SPECIFIC DEMETHYLASE"/>
    <property type="match status" value="1"/>
</dbReference>
<feature type="domain" description="JmjN" evidence="18">
    <location>
        <begin position="16"/>
        <end position="58"/>
    </location>
</feature>
<keyword evidence="10" id="KW-0223">Dioxygenase</keyword>
<comment type="cofactor">
    <cofactor evidence="1">
        <name>Fe(2+)</name>
        <dbReference type="ChEBI" id="CHEBI:29033"/>
    </cofactor>
</comment>
<dbReference type="InterPro" id="IPR034732">
    <property type="entry name" value="EPHD"/>
</dbReference>
<name>A0A8B9GIT6_9PSIT</name>
<dbReference type="CDD" id="cd20468">
    <property type="entry name" value="Tudor_JMJD2C_rpt2"/>
    <property type="match status" value="1"/>
</dbReference>
<dbReference type="Pfam" id="PF02373">
    <property type="entry name" value="JmjC"/>
    <property type="match status" value="1"/>
</dbReference>
<feature type="region of interest" description="Disordered" evidence="17">
    <location>
        <begin position="473"/>
        <end position="498"/>
    </location>
</feature>
<organism evidence="21 22">
    <name type="scientific">Amazona collaria</name>
    <name type="common">yellow-billed parrot</name>
    <dbReference type="NCBI Taxonomy" id="241587"/>
    <lineage>
        <taxon>Eukaryota</taxon>
        <taxon>Metazoa</taxon>
        <taxon>Chordata</taxon>
        <taxon>Craniata</taxon>
        <taxon>Vertebrata</taxon>
        <taxon>Euteleostomi</taxon>
        <taxon>Archelosauria</taxon>
        <taxon>Archosauria</taxon>
        <taxon>Dinosauria</taxon>
        <taxon>Saurischia</taxon>
        <taxon>Theropoda</taxon>
        <taxon>Coelurosauria</taxon>
        <taxon>Aves</taxon>
        <taxon>Neognathae</taxon>
        <taxon>Neoaves</taxon>
        <taxon>Telluraves</taxon>
        <taxon>Australaves</taxon>
        <taxon>Psittaciformes</taxon>
        <taxon>Psittacidae</taxon>
        <taxon>Amazona</taxon>
    </lineage>
</organism>
<dbReference type="FunFam" id="2.60.120.650:FF:000048">
    <property type="entry name" value="Lysine-specific demethylase 4A"/>
    <property type="match status" value="1"/>
</dbReference>
<dbReference type="InterPro" id="IPR002999">
    <property type="entry name" value="Tudor"/>
</dbReference>
<evidence type="ECO:0000313" key="21">
    <source>
        <dbReference type="Ensembl" id="ENSACOP00000025012.1"/>
    </source>
</evidence>
<evidence type="ECO:0000256" key="10">
    <source>
        <dbReference type="ARBA" id="ARBA00022964"/>
    </source>
</evidence>
<dbReference type="InterPro" id="IPR003347">
    <property type="entry name" value="JmjC_dom"/>
</dbReference>
<evidence type="ECO:0000313" key="22">
    <source>
        <dbReference type="Proteomes" id="UP000694522"/>
    </source>
</evidence>
<feature type="domain" description="JmjC" evidence="19">
    <location>
        <begin position="144"/>
        <end position="310"/>
    </location>
</feature>
<dbReference type="Pfam" id="PF02375">
    <property type="entry name" value="JmjN"/>
    <property type="match status" value="1"/>
</dbReference>
<evidence type="ECO:0000256" key="9">
    <source>
        <dbReference type="ARBA" id="ARBA00022853"/>
    </source>
</evidence>
<dbReference type="Gene3D" id="3.30.40.10">
    <property type="entry name" value="Zinc/RING finger domain, C3HC4 (zinc finger)"/>
    <property type="match status" value="2"/>
</dbReference>
<dbReference type="SUPFAM" id="SSF51197">
    <property type="entry name" value="Clavaminate synthase-like"/>
    <property type="match status" value="1"/>
</dbReference>
<dbReference type="InterPro" id="IPR019787">
    <property type="entry name" value="Znf_PHD-finger"/>
</dbReference>
<keyword evidence="15" id="KW-0539">Nucleus</keyword>
<keyword evidence="6" id="KW-0677">Repeat</keyword>
<dbReference type="SMART" id="SM00545">
    <property type="entry name" value="JmjN"/>
    <property type="match status" value="1"/>
</dbReference>
<dbReference type="InterPro" id="IPR011011">
    <property type="entry name" value="Znf_FYVE_PHD"/>
</dbReference>
<dbReference type="Pfam" id="PF13831">
    <property type="entry name" value="PHD_2"/>
    <property type="match status" value="1"/>
</dbReference>
<dbReference type="Proteomes" id="UP000694522">
    <property type="component" value="Unplaced"/>
</dbReference>
<comment type="catalytic activity">
    <reaction evidence="16">
        <text>N(6),N(6),N(6)-trimethyl-L-lysyl(9)-[histone H3] + 2 2-oxoglutarate + 2 O2 = N(6)-methyl-L-lysyl(9)-[histone H3] + 2 formaldehyde + 2 succinate + 2 CO2</text>
        <dbReference type="Rhea" id="RHEA:60200"/>
        <dbReference type="Rhea" id="RHEA-COMP:15538"/>
        <dbReference type="Rhea" id="RHEA-COMP:15542"/>
        <dbReference type="ChEBI" id="CHEBI:15379"/>
        <dbReference type="ChEBI" id="CHEBI:16526"/>
        <dbReference type="ChEBI" id="CHEBI:16810"/>
        <dbReference type="ChEBI" id="CHEBI:16842"/>
        <dbReference type="ChEBI" id="CHEBI:30031"/>
        <dbReference type="ChEBI" id="CHEBI:61929"/>
        <dbReference type="ChEBI" id="CHEBI:61961"/>
        <dbReference type="EC" id="1.14.11.66"/>
    </reaction>
</comment>
<dbReference type="SMART" id="SM00249">
    <property type="entry name" value="PHD"/>
    <property type="match status" value="2"/>
</dbReference>
<dbReference type="AlphaFoldDB" id="A0A8B9GIT6"/>
<evidence type="ECO:0000256" key="11">
    <source>
        <dbReference type="ARBA" id="ARBA00023002"/>
    </source>
</evidence>
<feature type="region of interest" description="Disordered" evidence="17">
    <location>
        <begin position="392"/>
        <end position="426"/>
    </location>
</feature>
<evidence type="ECO:0000256" key="17">
    <source>
        <dbReference type="SAM" id="MobiDB-lite"/>
    </source>
</evidence>